<keyword evidence="2" id="KW-1185">Reference proteome</keyword>
<protein>
    <submittedName>
        <fullName evidence="1">Uncharacterized protein</fullName>
    </submittedName>
</protein>
<comment type="caution">
    <text evidence="1">The sequence shown here is derived from an EMBL/GenBank/DDBJ whole genome shotgun (WGS) entry which is preliminary data.</text>
</comment>
<accession>A0ABT9NHD9</accession>
<sequence>MRLSVRLRLRRRSTASAWRHHTTCAWHNPSQVEIISSAMTRLELYLEYWYYFSPRLNIGFCPKR</sequence>
<organism evidence="1 2">
    <name type="scientific">Trueperella bonasi</name>
    <dbReference type="NCBI Taxonomy" id="312286"/>
    <lineage>
        <taxon>Bacteria</taxon>
        <taxon>Bacillati</taxon>
        <taxon>Actinomycetota</taxon>
        <taxon>Actinomycetes</taxon>
        <taxon>Actinomycetales</taxon>
        <taxon>Actinomycetaceae</taxon>
        <taxon>Trueperella</taxon>
    </lineage>
</organism>
<evidence type="ECO:0000313" key="1">
    <source>
        <dbReference type="EMBL" id="MDP9806797.1"/>
    </source>
</evidence>
<name>A0ABT9NHD9_9ACTO</name>
<evidence type="ECO:0000313" key="2">
    <source>
        <dbReference type="Proteomes" id="UP001243212"/>
    </source>
</evidence>
<dbReference type="Proteomes" id="UP001243212">
    <property type="component" value="Unassembled WGS sequence"/>
</dbReference>
<proteinExistence type="predicted"/>
<reference evidence="1 2" key="1">
    <citation type="submission" date="2023-07" db="EMBL/GenBank/DDBJ databases">
        <title>Sequencing the genomes of 1000 actinobacteria strains.</title>
        <authorList>
            <person name="Klenk H.-P."/>
        </authorList>
    </citation>
    <scope>NUCLEOTIDE SEQUENCE [LARGE SCALE GENOMIC DNA]</scope>
    <source>
        <strain evidence="1 2">DSM 17163</strain>
    </source>
</reference>
<gene>
    <name evidence="1" type="ORF">J2S70_001379</name>
</gene>
<dbReference type="EMBL" id="JAUSQX010000001">
    <property type="protein sequence ID" value="MDP9806797.1"/>
    <property type="molecule type" value="Genomic_DNA"/>
</dbReference>